<feature type="compositionally biased region" description="Low complexity" evidence="1">
    <location>
        <begin position="2438"/>
        <end position="2451"/>
    </location>
</feature>
<feature type="domain" description="Spatacsin C-terminal" evidence="2">
    <location>
        <begin position="2728"/>
        <end position="3019"/>
    </location>
</feature>
<evidence type="ECO:0000313" key="3">
    <source>
        <dbReference type="EMBL" id="KAF8726864.1"/>
    </source>
</evidence>
<proteinExistence type="predicted"/>
<evidence type="ECO:0000259" key="2">
    <source>
        <dbReference type="Pfam" id="PF14649"/>
    </source>
</evidence>
<protein>
    <recommendedName>
        <fullName evidence="2">Spatacsin C-terminal domain-containing protein</fullName>
    </recommendedName>
</protein>
<reference evidence="3" key="1">
    <citation type="submission" date="2020-07" db="EMBL/GenBank/DDBJ databases">
        <title>Genome sequence and genetic diversity analysis of an under-domesticated orphan crop, white fonio (Digitaria exilis).</title>
        <authorList>
            <person name="Bennetzen J.L."/>
            <person name="Chen S."/>
            <person name="Ma X."/>
            <person name="Wang X."/>
            <person name="Yssel A.E.J."/>
            <person name="Chaluvadi S.R."/>
            <person name="Johnson M."/>
            <person name="Gangashetty P."/>
            <person name="Hamidou F."/>
            <person name="Sanogo M.D."/>
            <person name="Zwaenepoel A."/>
            <person name="Wallace J."/>
            <person name="Van De Peer Y."/>
            <person name="Van Deynze A."/>
        </authorList>
    </citation>
    <scope>NUCLEOTIDE SEQUENCE</scope>
    <source>
        <tissue evidence="3">Leaves</tissue>
    </source>
</reference>
<dbReference type="InterPro" id="IPR028107">
    <property type="entry name" value="Spatacsin_C_dom"/>
</dbReference>
<dbReference type="PANTHER" id="PTHR13650:SF0">
    <property type="entry name" value="SPATACSIN"/>
    <property type="match status" value="1"/>
</dbReference>
<organism evidence="3 4">
    <name type="scientific">Digitaria exilis</name>
    <dbReference type="NCBI Taxonomy" id="1010633"/>
    <lineage>
        <taxon>Eukaryota</taxon>
        <taxon>Viridiplantae</taxon>
        <taxon>Streptophyta</taxon>
        <taxon>Embryophyta</taxon>
        <taxon>Tracheophyta</taxon>
        <taxon>Spermatophyta</taxon>
        <taxon>Magnoliopsida</taxon>
        <taxon>Liliopsida</taxon>
        <taxon>Poales</taxon>
        <taxon>Poaceae</taxon>
        <taxon>PACMAD clade</taxon>
        <taxon>Panicoideae</taxon>
        <taxon>Panicodae</taxon>
        <taxon>Paniceae</taxon>
        <taxon>Anthephorinae</taxon>
        <taxon>Digitaria</taxon>
    </lineage>
</organism>
<evidence type="ECO:0000313" key="4">
    <source>
        <dbReference type="Proteomes" id="UP000636709"/>
    </source>
</evidence>
<keyword evidence="4" id="KW-1185">Reference proteome</keyword>
<dbReference type="GO" id="GO:0005737">
    <property type="term" value="C:cytoplasm"/>
    <property type="evidence" value="ECO:0007669"/>
    <property type="project" value="TreeGrafter"/>
</dbReference>
<evidence type="ECO:0000256" key="1">
    <source>
        <dbReference type="SAM" id="MobiDB-lite"/>
    </source>
</evidence>
<feature type="region of interest" description="Disordered" evidence="1">
    <location>
        <begin position="2433"/>
        <end position="2489"/>
    </location>
</feature>
<comment type="caution">
    <text evidence="3">The sequence shown here is derived from an EMBL/GenBank/DDBJ whole genome shotgun (WGS) entry which is preliminary data.</text>
</comment>
<dbReference type="PANTHER" id="PTHR13650">
    <property type="entry name" value="SPATACSIN"/>
    <property type="match status" value="1"/>
</dbReference>
<dbReference type="EMBL" id="JACEFO010001646">
    <property type="protein sequence ID" value="KAF8726864.1"/>
    <property type="molecule type" value="Genomic_DNA"/>
</dbReference>
<dbReference type="Pfam" id="PF14649">
    <property type="entry name" value="Spatacsin_C"/>
    <property type="match status" value="1"/>
</dbReference>
<accession>A0A835F329</accession>
<sequence>MMSKSHQVDDGPAVLQLCKWTLPQTHLKLSKFRDAFISPTRRLFGLLSDCGDLVLATVGVNPLHVGLPRRLSDTCTQAVFETFSSIPRVKSLAWGYCSDVSSQLEDSSFKEILVISSDASITVHAFRRSHKSTLAANSTSDAKELHGEWKKWCRTECSMLEDGESGPTNWFYSFLTTITASVSSGKYQARFPMKSLLPHSAEVVSFSIYDLTLSFFKFWYSKCSPKTMTETDIKSPQSFFSSLPVVEASCRCQWECLKVLSSSSGYLIGLVLTPNESVTCEAHTFNTECILIAVLEVNQWGIQWNFVADLQDVCDGIRTSPKWVDFQLSDMFLACLDATGFVAIWNVKTGVLATPFSVLRQCRTGLAMPPRNSISNATNLDRGSTSVENFAGRMFKQLVLASYSHLLAVVDEAGVVYVFYADDNLNFKPNVHGNFDLSLMNHCGDCFSPWEAAGHEIGSLSFSTDQAIRPEPHNQAKLVSEISGKNDGIIRPRKRRKCRFNENEAESWPSGFVTTGQMKVGAPFSGNANFSSPLRRILLPPCRSQDDVISLSPLGLMRVFKGSNADGNEHVNIFHTELLIYSTFCGGKGIDFMDKRWLPFKKDSAFVGDSVICSCQGYLYLITQYGLSVVLPPVSISPFSSHGDAIKFWQPGFDVGSTCNALNLLSVDKSETRWKTWQIEVLDRTLLYEGPALADRLCWENGWDLKISRLRWLQLALHYSMIGDLEKSLHMLAEVDLAEEGVLQLLLASIHRLSSRTGSDNEVAISSKLMILAVRFATQMIKCYGLQRQNMDMPDNSVKLQEMASLLMVIRNIQTRISAKNQNSVRMGDDNNTLKIDTEALQNDSSLPVVVVDGVSSGPGGLDAHDRQESAPDSHSLLALTPVESSLSASNFPDIDTNKGSAQVGRQIIQGNIKEMINRWETNNFDLKTVVREALQSGRLPLAVLQLQLLRQRELGSNVDSEDAFSEVHEIGRSIVYDLLMKGETELAVATLERLGDDVESDLRELMQGTVRRSLRLQIADEMKKRGYIRSNEWKMLETITLIERFYPSSSFWDTYFGRENVIRDAAKIVTLPGEDKPVLALHIRNRPLIECGDVDGAVLGSWVNINDYTDSKEFHGSNISDGYWACAAVWSDAWDQRTVDRILLDQPYNIHDNIPWESQFEYSVSHNDAGKVCELLDIIPNSVLSEGIITVNADSLHAANNTVSDLTVPDYNMYICDSEELEPVCMEIPHAKVFRSLYNHESTSYIRMLMQQELAKKHIFVKEYWQSTTEIIPLLARAGILIKVGPVKEYSTAFCASEMPDNAPHWGCEGALHKLVVHFCVQHNLPYLLELYLDNCNLSPEKDCIPLFKGAAGDCKWAQWLLFSWIKGYEYEASFSNARWNLSQKMVNSSNLTAIEIDELLYTVDDMAERIGEMSALATLMYASAPIQKSICTGSVNRSQGLSSQCALENLGPCLQQFPTLRKTLFSASFGQDEYGCLNYSPVNVFGKSSISEYLRWRYSIFSSAGGDTSLLQMLPCWVPKSIRRLIQLFEQGPFGMQLLSNAPSSEELVTHNITDYIYNSTGYTEANALSLEVSIQKSVEEELYSSLEEKDVRVEHHLHRGRALAAFRHLLVKRASQLKSVSARQVISAQSNVQADVQLILAPLSQAERSILLSVAPLAITNFEDSTLVASCIFLLELCGLCANILRLDIAALRRISSYYKSVQQNKHHDLSSPTASELHVQSHGADIVPALARALAEDYVQSDHLHVLEQTQTSMTPKREQPPQPLVSILQHLEKASLPSLDEGKTCGFWLLTGIGDASLYRSQQNEASQHWNLVTEFCQAHRLPLSTKYLALLANDNDWVGFLTEAQIAGFPIEVVVEVAAKEIRDSRLRTHILTVLKNMTSLRKKSSANTPSGSSDSSFSAIDGNNAVELFCILGVCEKQKNPGEALLNKAKQMQWSLLAMIASCFSDVTPLSCLSVWLEITAAREMSSIKVDDISSKIAKNVGSAVEATNKLPGTSRNVEFRYNRKNPKRRRFLEVSPEKSTSCFSLDNSCGPNSAATSNPVDTVSHQERGKTISGETIISVDIDERLASLSSMVAVLCEQQLFLPLLRAFEMFLPSCSLLSFIRSLQAFSQMRLPEASAHLASFSLRIKDEVSHTQINSSKEVSVIAGWVAATAVKAADAVLSTCPSIYEKRCLLQLLSDVDFADGGASSSYFSRRYWKINLSEPSLDKESDIYNWNDLMDDASLLTSLEKDGQWEEARTWARQLESSDIAWESTLDHVTESQAEAMVAEWKEFLWDIPQERAALWGHCQSLFMKYSFPPQKAGQFFLKHAEAVGKEIPAPELHEILLLSLQWLSGTMTKSSPVYPLNVLREIETRVWLLAVESESQSKTDGEFATSAVAHNIAVGNNTSIIEQTADVITKIDNNMSPPCMKATERNVTKDNLSCQHAQLSESSEASSTTTNNTRAKRRVKTNLPFKRGVNDNSESRTNDMDNNYNNFHSSKLGEQARNLLSEEESAKMEASLSGWEQNVRPVDMEKAVLSLLEFGQITAAKQLQQKLSPSYVPEELVLADVALRISNNSSNGEINSPCFDTETLSIIQSLGVASSSDMIDPLQVMDRLAVKCGEGRGRALIRRIIAVIRTAKLLGLAFSEAFEKQPIELLQLLSLKAQDSFDEAKFLVETHIMPVSSIARILADSFLKGLLAAHRGGYLDSQKEEGPAPLLWRSSDFLKWAKLCPSEQEVGHALMRLVMTGHEVPHACEVELLILSHHFYLSSSCLDGVDVLVTFAANRVDSYVLEGDFSCLARLITGVSNFHSLSFILSILVENGQLELLLQKYSATDTATGTPASVRGFRMAVITSLKQFNPNDDDALLMVYRHFDMKHEAASLLELRAEQYMNSWLSRYDKERRNDELLEAMHHLVETAEVLSTIDAGQRTHRACARASLLSLQIRIPDLLWIGLSETNARRIFVEQSRFQEALIVAEAYNINQPMEWAPVFWNQMLKPDLIEQFVAEFVSVLPLQPPMLLELARFYRAEVAARGEQSHFSVWLSPGGLPAEWVKHLGRSFRSLLRRTRDMRLRVQLATLATGFIDVLDICNRVLDKVPENAGPLILRKGHGGAYLPLM</sequence>
<feature type="compositionally biased region" description="Polar residues" evidence="1">
    <location>
        <begin position="2478"/>
        <end position="2487"/>
    </location>
</feature>
<dbReference type="OrthoDB" id="2018754at2759"/>
<dbReference type="InterPro" id="IPR028103">
    <property type="entry name" value="Spatacsin"/>
</dbReference>
<gene>
    <name evidence="3" type="ORF">HU200_019344</name>
</gene>
<dbReference type="Proteomes" id="UP000636709">
    <property type="component" value="Unassembled WGS sequence"/>
</dbReference>
<name>A0A835F329_9POAL</name>